<keyword evidence="6" id="KW-0547">Nucleotide-binding</keyword>
<reference evidence="7" key="1">
    <citation type="journal article" date="2019" name="Int. J. Syst. Evol. Microbiol.">
        <title>The Global Catalogue of Microorganisms (GCM) 10K type strain sequencing project: providing services to taxonomists for standard genome sequencing and annotation.</title>
        <authorList>
            <consortium name="The Broad Institute Genomics Platform"/>
            <consortium name="The Broad Institute Genome Sequencing Center for Infectious Disease"/>
            <person name="Wu L."/>
            <person name="Ma J."/>
        </authorList>
    </citation>
    <scope>NUCLEOTIDE SEQUENCE [LARGE SCALE GENOMIC DNA]</scope>
    <source>
        <strain evidence="7">KCTC 42087</strain>
    </source>
</reference>
<evidence type="ECO:0000313" key="7">
    <source>
        <dbReference type="Proteomes" id="UP001596074"/>
    </source>
</evidence>
<dbReference type="InterPro" id="IPR036388">
    <property type="entry name" value="WH-like_DNA-bd_sf"/>
</dbReference>
<dbReference type="InterPro" id="IPR027417">
    <property type="entry name" value="P-loop_NTPase"/>
</dbReference>
<dbReference type="Pfam" id="PF03704">
    <property type="entry name" value="BTAD"/>
    <property type="match status" value="1"/>
</dbReference>
<dbReference type="Gene3D" id="1.25.40.10">
    <property type="entry name" value="Tetratricopeptide repeat domain"/>
    <property type="match status" value="2"/>
</dbReference>
<dbReference type="Proteomes" id="UP001596074">
    <property type="component" value="Unassembled WGS sequence"/>
</dbReference>
<dbReference type="SUPFAM" id="SSF48452">
    <property type="entry name" value="TPR-like"/>
    <property type="match status" value="2"/>
</dbReference>
<feature type="domain" description="OmpR/PhoB-type" evidence="5">
    <location>
        <begin position="1"/>
        <end position="95"/>
    </location>
</feature>
<name>A0ABW1AGG2_9ACTN</name>
<feature type="region of interest" description="Disordered" evidence="4">
    <location>
        <begin position="990"/>
        <end position="1011"/>
    </location>
</feature>
<keyword evidence="7" id="KW-1185">Reference proteome</keyword>
<evidence type="ECO:0000259" key="5">
    <source>
        <dbReference type="PROSITE" id="PS51755"/>
    </source>
</evidence>
<dbReference type="SUPFAM" id="SSF46894">
    <property type="entry name" value="C-terminal effector domain of the bipartite response regulators"/>
    <property type="match status" value="1"/>
</dbReference>
<dbReference type="InterPro" id="IPR005158">
    <property type="entry name" value="BTAD"/>
</dbReference>
<proteinExistence type="inferred from homology"/>
<dbReference type="SMART" id="SM00862">
    <property type="entry name" value="Trans_reg_C"/>
    <property type="match status" value="1"/>
</dbReference>
<evidence type="ECO:0000256" key="1">
    <source>
        <dbReference type="ARBA" id="ARBA00005820"/>
    </source>
</evidence>
<dbReference type="RefSeq" id="WP_378290782.1">
    <property type="nucleotide sequence ID" value="NZ_JBHSON010000116.1"/>
</dbReference>
<dbReference type="PRINTS" id="PR00364">
    <property type="entry name" value="DISEASERSIST"/>
</dbReference>
<keyword evidence="6" id="KW-0067">ATP-binding</keyword>
<dbReference type="EMBL" id="JBHSON010000116">
    <property type="protein sequence ID" value="MFC5753600.1"/>
    <property type="molecule type" value="Genomic_DNA"/>
</dbReference>
<dbReference type="PANTHER" id="PTHR47691:SF3">
    <property type="entry name" value="HTH-TYPE TRANSCRIPTIONAL REGULATOR RV0890C-RELATED"/>
    <property type="match status" value="1"/>
</dbReference>
<dbReference type="SMART" id="SM01043">
    <property type="entry name" value="BTAD"/>
    <property type="match status" value="1"/>
</dbReference>
<gene>
    <name evidence="6" type="ORF">ACFPZN_48955</name>
</gene>
<dbReference type="Gene3D" id="1.10.10.10">
    <property type="entry name" value="Winged helix-like DNA-binding domain superfamily/Winged helix DNA-binding domain"/>
    <property type="match status" value="1"/>
</dbReference>
<evidence type="ECO:0000256" key="3">
    <source>
        <dbReference type="PROSITE-ProRule" id="PRU01091"/>
    </source>
</evidence>
<dbReference type="PROSITE" id="PS51755">
    <property type="entry name" value="OMPR_PHOB"/>
    <property type="match status" value="1"/>
</dbReference>
<keyword evidence="2 3" id="KW-0238">DNA-binding</keyword>
<comment type="similarity">
    <text evidence="1">Belongs to the AfsR/DnrI/RedD regulatory family.</text>
</comment>
<sequence>MRFGVLGAVEARSAGGAPVPLGGARARSLLAMLILDAGRPVGLRQLVDGLYGPHPPGDPGHALESQVSRLRRRLRAGGAAGPLIEFEPAGYRLAVDPGEVDLHRFGRLAADGRRALASGDHAGAVRLLGGALDLWRGPALADVRDAPFAEAEAARLEGLRAAAVEDLTEARLARGEHRALAAELPRVVAAHPLRERPRAQLMRALDGIGRRAEALRVFEDARRTLAEELGVDPSPELASAHLAILDAGRVLAEASPAGLPAQLTGFVGRAADLERVAALLGGERLVTLTGPGGVGKTRLAIEAAGREPGEVCFAELADVPGAGAVPQAVLGALGLRGAGPVPGLSGPRDPADRLAAGLAGRRTLLVLDGCERVAAAVARLARRLLGDCPDLRILVTSRVRLEVTGECLHAVAPLGVPAEAAPEAASAPVVRLFADRAAAVRPDFAAGGAGLGTVLRICRALDGLPLAIELAAARLRALTAEEVAELLDDRFGLLSRGDRSAPPRHRTLRSAIEWSWDLLDGPERELAARLTVFRGGATLEAVRRVCGGDVVGTLAALVDHSMVEAGGGRYRMLETVREFCAERLTGEAGRLEAAHAAYHLDLAVDADARLRGHGQLDVLARLDAERGNMDAALRWAVRADPVLGLRLIAALSWHGQLRGQAGERAAAAADLLAAAGGEPPRGLEEEYVLCLANAAAGDSGHDRELRARLQDLPPAPLRHPALSVVRLMVTGPRARQGPCDADAWSRAFTQLDEGMAHLLDDDHPRARRALEAALAGFRTTGDRWGVATALDQLATLTTPTWPSLTAPGASPTPNNGSAGTGMASTGSFGASDSPDGSSVGLGGPVGLGMAGGLLGEALELVGRLGAVEDVTRLLVRDADRLVAAGRLVDAWDGYERAAAHARRAGMPEAQAGAQRGLGDIARLRGDHDTARALYEEALLGCGRDSLSAAITRCRVLLGLGLLAEEAGDAALARAHYGRARRVALEHRVRPAAEAARDGERSVSGVSEGRPR</sequence>
<dbReference type="InterPro" id="IPR058852">
    <property type="entry name" value="HTH_77"/>
</dbReference>
<protein>
    <submittedName>
        <fullName evidence="6">ATP-binding protein</fullName>
    </submittedName>
</protein>
<dbReference type="InterPro" id="IPR001867">
    <property type="entry name" value="OmpR/PhoB-type_DNA-bd"/>
</dbReference>
<comment type="caution">
    <text evidence="6">The sequence shown here is derived from an EMBL/GenBank/DDBJ whole genome shotgun (WGS) entry which is preliminary data.</text>
</comment>
<dbReference type="InterPro" id="IPR016032">
    <property type="entry name" value="Sig_transdc_resp-reg_C-effctor"/>
</dbReference>
<feature type="compositionally biased region" description="Basic and acidic residues" evidence="4">
    <location>
        <begin position="990"/>
        <end position="1000"/>
    </location>
</feature>
<feature type="compositionally biased region" description="Low complexity" evidence="4">
    <location>
        <begin position="816"/>
        <end position="831"/>
    </location>
</feature>
<accession>A0ABW1AGG2</accession>
<evidence type="ECO:0000256" key="2">
    <source>
        <dbReference type="ARBA" id="ARBA00023125"/>
    </source>
</evidence>
<evidence type="ECO:0000256" key="4">
    <source>
        <dbReference type="SAM" id="MobiDB-lite"/>
    </source>
</evidence>
<dbReference type="Pfam" id="PF25872">
    <property type="entry name" value="HTH_77"/>
    <property type="match status" value="1"/>
</dbReference>
<dbReference type="GO" id="GO:0005524">
    <property type="term" value="F:ATP binding"/>
    <property type="evidence" value="ECO:0007669"/>
    <property type="project" value="UniProtKB-KW"/>
</dbReference>
<dbReference type="SUPFAM" id="SSF52540">
    <property type="entry name" value="P-loop containing nucleoside triphosphate hydrolases"/>
    <property type="match status" value="1"/>
</dbReference>
<dbReference type="CDD" id="cd15831">
    <property type="entry name" value="BTAD"/>
    <property type="match status" value="1"/>
</dbReference>
<organism evidence="6 7">
    <name type="scientific">Actinomadura rugatobispora</name>
    <dbReference type="NCBI Taxonomy" id="1994"/>
    <lineage>
        <taxon>Bacteria</taxon>
        <taxon>Bacillati</taxon>
        <taxon>Actinomycetota</taxon>
        <taxon>Actinomycetes</taxon>
        <taxon>Streptosporangiales</taxon>
        <taxon>Thermomonosporaceae</taxon>
        <taxon>Actinomadura</taxon>
    </lineage>
</organism>
<evidence type="ECO:0000313" key="6">
    <source>
        <dbReference type="EMBL" id="MFC5753600.1"/>
    </source>
</evidence>
<dbReference type="InterPro" id="IPR011990">
    <property type="entry name" value="TPR-like_helical_dom_sf"/>
</dbReference>
<feature type="DNA-binding region" description="OmpR/PhoB-type" evidence="3">
    <location>
        <begin position="1"/>
        <end position="95"/>
    </location>
</feature>
<dbReference type="PANTHER" id="PTHR47691">
    <property type="entry name" value="REGULATOR-RELATED"/>
    <property type="match status" value="1"/>
</dbReference>
<feature type="region of interest" description="Disordered" evidence="4">
    <location>
        <begin position="799"/>
        <end position="837"/>
    </location>
</feature>